<organism evidence="1">
    <name type="scientific">marine sediment metagenome</name>
    <dbReference type="NCBI Taxonomy" id="412755"/>
    <lineage>
        <taxon>unclassified sequences</taxon>
        <taxon>metagenomes</taxon>
        <taxon>ecological metagenomes</taxon>
    </lineage>
</organism>
<proteinExistence type="predicted"/>
<name>X1EHB2_9ZZZZ</name>
<accession>X1EHB2</accession>
<dbReference type="Pfam" id="PF13279">
    <property type="entry name" value="4HBT_2"/>
    <property type="match status" value="1"/>
</dbReference>
<sequence>FDIEYEESAKFGEHVIVKTHIKSIGDTSITFLHEIYRESDNALLAKVECVRLVMELESKNLLNVQQFFSKLV</sequence>
<reference evidence="1" key="1">
    <citation type="journal article" date="2014" name="Front. Microbiol.">
        <title>High frequency of phylogenetically diverse reductive dehalogenase-homologous genes in deep subseafloor sedimentary metagenomes.</title>
        <authorList>
            <person name="Kawai M."/>
            <person name="Futagami T."/>
            <person name="Toyoda A."/>
            <person name="Takaki Y."/>
            <person name="Nishi S."/>
            <person name="Hori S."/>
            <person name="Arai W."/>
            <person name="Tsubouchi T."/>
            <person name="Morono Y."/>
            <person name="Uchiyama I."/>
            <person name="Ito T."/>
            <person name="Fujiyama A."/>
            <person name="Inagaki F."/>
            <person name="Takami H."/>
        </authorList>
    </citation>
    <scope>NUCLEOTIDE SEQUENCE</scope>
    <source>
        <strain evidence="1">Expedition CK06-06</strain>
    </source>
</reference>
<comment type="caution">
    <text evidence="1">The sequence shown here is derived from an EMBL/GenBank/DDBJ whole genome shotgun (WGS) entry which is preliminary data.</text>
</comment>
<dbReference type="InterPro" id="IPR029069">
    <property type="entry name" value="HotDog_dom_sf"/>
</dbReference>
<dbReference type="Gene3D" id="3.10.129.10">
    <property type="entry name" value="Hotdog Thioesterase"/>
    <property type="match status" value="1"/>
</dbReference>
<gene>
    <name evidence="1" type="ORF">S03H2_23789</name>
</gene>
<protein>
    <submittedName>
        <fullName evidence="1">Uncharacterized protein</fullName>
    </submittedName>
</protein>
<dbReference type="EMBL" id="BARU01013059">
    <property type="protein sequence ID" value="GAH32726.1"/>
    <property type="molecule type" value="Genomic_DNA"/>
</dbReference>
<evidence type="ECO:0000313" key="1">
    <source>
        <dbReference type="EMBL" id="GAH32726.1"/>
    </source>
</evidence>
<feature type="non-terminal residue" evidence="1">
    <location>
        <position position="1"/>
    </location>
</feature>
<dbReference type="AlphaFoldDB" id="X1EHB2"/>
<dbReference type="SUPFAM" id="SSF54637">
    <property type="entry name" value="Thioesterase/thiol ester dehydrase-isomerase"/>
    <property type="match status" value="1"/>
</dbReference>